<dbReference type="InterPro" id="IPR006225">
    <property type="entry name" value="PsdUridine_synth_RluC/D"/>
</dbReference>
<dbReference type="CDD" id="cd00165">
    <property type="entry name" value="S4"/>
    <property type="match status" value="1"/>
</dbReference>
<reference evidence="12" key="1">
    <citation type="submission" date="2015-08" db="EMBL/GenBank/DDBJ databases">
        <authorList>
            <person name="Babu N.S."/>
            <person name="Beckwith C.J."/>
            <person name="Beseler K.G."/>
            <person name="Brison A."/>
            <person name="Carone J.V."/>
            <person name="Caskin T.P."/>
            <person name="Diamond M."/>
            <person name="Durham M.E."/>
            <person name="Foxe J.M."/>
            <person name="Go M."/>
            <person name="Henderson B.A."/>
            <person name="Jones I.B."/>
            <person name="McGettigan J.A."/>
            <person name="Micheletti S.J."/>
            <person name="Nasrallah M.E."/>
            <person name="Ortiz D."/>
            <person name="Piller C.R."/>
            <person name="Privatt S.R."/>
            <person name="Schneider S.L."/>
            <person name="Sharp S."/>
            <person name="Smith T.C."/>
            <person name="Stanton J.D."/>
            <person name="Ullery H.E."/>
            <person name="Wilson R.J."/>
            <person name="Serrano M.G."/>
            <person name="Buck G."/>
            <person name="Lee V."/>
            <person name="Wang Y."/>
            <person name="Carvalho R."/>
            <person name="Voegtly L."/>
            <person name="Shi R."/>
            <person name="Duckworth R."/>
            <person name="Johnson A."/>
            <person name="Loviza R."/>
            <person name="Walstead R."/>
            <person name="Shah Z."/>
            <person name="Kiflezghi M."/>
            <person name="Wade K."/>
            <person name="Ball S.L."/>
            <person name="Bradley K.W."/>
            <person name="Asai D.J."/>
            <person name="Bowman C.A."/>
            <person name="Russell D.A."/>
            <person name="Pope W.H."/>
            <person name="Jacobs-Sera D."/>
            <person name="Hendrix R.W."/>
            <person name="Hatfull G.F."/>
        </authorList>
    </citation>
    <scope>NUCLEOTIDE SEQUENCE [LARGE SCALE GENOMIC DNA]</scope>
    <source>
        <strain evidence="12">JCM 19170</strain>
    </source>
</reference>
<gene>
    <name evidence="11" type="ORF">Ga0061068_11419</name>
</gene>
<dbReference type="Gene3D" id="3.30.2350.10">
    <property type="entry name" value="Pseudouridine synthase"/>
    <property type="match status" value="1"/>
</dbReference>
<evidence type="ECO:0000313" key="12">
    <source>
        <dbReference type="Proteomes" id="UP000182108"/>
    </source>
</evidence>
<feature type="domain" description="RNA-binding S4" evidence="10">
    <location>
        <begin position="21"/>
        <end position="80"/>
    </location>
</feature>
<comment type="catalytic activity">
    <reaction evidence="1">
        <text>uridine(955/2504/2580) in 23S rRNA = pseudouridine(955/2504/2580) in 23S rRNA</text>
        <dbReference type="Rhea" id="RHEA:42528"/>
        <dbReference type="Rhea" id="RHEA-COMP:10099"/>
        <dbReference type="Rhea" id="RHEA-COMP:10100"/>
        <dbReference type="ChEBI" id="CHEBI:65314"/>
        <dbReference type="ChEBI" id="CHEBI:65315"/>
        <dbReference type="EC" id="5.4.99.24"/>
    </reaction>
</comment>
<sequence length="317" mass="35067">MERKISPAAQEWCVDEAGAGQRLDNYLLRHLKGVPKSHVYRIIRSGEVRVDGRRAQAQTRLAQGQRVRVPPVRVAEAPVRPAIPAGPPLPVIHEDEDLLVLDKPAGLAVHGGSGVAFGVIERLRAERPGASLLELVHRLDRETSGLLMVAKRRSALKALQDALRAGQVRKRYLALVHGLVEHPLQHVRAPLFKYLTAEGERRVRVSPEGKVAHSIVRRLRRWPQAGYTLVEVELKTGRTHQIRVHMAHLGHPLVGDEKYGRFAANKALARAGFDRMFLHAAFLAFVHPRSGLRLELEAPLPPELGEFLAGLGPGEEG</sequence>
<comment type="function">
    <text evidence="2">Responsible for synthesis of pseudouridine from uracil at positions 955, 2504 and 2580 in 23S ribosomal RNA.</text>
</comment>
<dbReference type="GO" id="GO:0160141">
    <property type="term" value="F:23S rRNA pseudouridine(955/2504/2580) synthase activity"/>
    <property type="evidence" value="ECO:0007669"/>
    <property type="project" value="UniProtKB-EC"/>
</dbReference>
<protein>
    <recommendedName>
        <fullName evidence="9">Pseudouridine synthase</fullName>
        <ecNumber evidence="9">5.4.99.-</ecNumber>
    </recommendedName>
</protein>
<dbReference type="PROSITE" id="PS01129">
    <property type="entry name" value="PSI_RLU"/>
    <property type="match status" value="1"/>
</dbReference>
<dbReference type="InterPro" id="IPR006224">
    <property type="entry name" value="PsdUridine_synth_RluA-like_CS"/>
</dbReference>
<evidence type="ECO:0000313" key="11">
    <source>
        <dbReference type="EMBL" id="CUB07905.1"/>
    </source>
</evidence>
<dbReference type="InterPro" id="IPR036986">
    <property type="entry name" value="S4_RNA-bd_sf"/>
</dbReference>
<evidence type="ECO:0000256" key="6">
    <source>
        <dbReference type="ARBA" id="ARBA00023235"/>
    </source>
</evidence>
<feature type="active site" evidence="7">
    <location>
        <position position="140"/>
    </location>
</feature>
<proteinExistence type="inferred from homology"/>
<dbReference type="Gene3D" id="3.10.290.10">
    <property type="entry name" value="RNA-binding S4 domain"/>
    <property type="match status" value="1"/>
</dbReference>
<evidence type="ECO:0000256" key="9">
    <source>
        <dbReference type="RuleBase" id="RU362028"/>
    </source>
</evidence>
<dbReference type="SUPFAM" id="SSF55120">
    <property type="entry name" value="Pseudouridine synthase"/>
    <property type="match status" value="1"/>
</dbReference>
<dbReference type="PANTHER" id="PTHR21600:SF92">
    <property type="entry name" value="RIBOSOMAL LARGE SUBUNIT PSEUDOURIDINE SYNTHASE C"/>
    <property type="match status" value="1"/>
</dbReference>
<evidence type="ECO:0000256" key="3">
    <source>
        <dbReference type="ARBA" id="ARBA00010876"/>
    </source>
</evidence>
<evidence type="ECO:0000259" key="10">
    <source>
        <dbReference type="SMART" id="SM00363"/>
    </source>
</evidence>
<dbReference type="EMBL" id="CYHH01000014">
    <property type="protein sequence ID" value="CUB07905.1"/>
    <property type="molecule type" value="Genomic_DNA"/>
</dbReference>
<dbReference type="Proteomes" id="UP000182108">
    <property type="component" value="Unassembled WGS sequence"/>
</dbReference>
<dbReference type="SUPFAM" id="SSF55174">
    <property type="entry name" value="Alpha-L RNA-binding motif"/>
    <property type="match status" value="1"/>
</dbReference>
<dbReference type="AlphaFoldDB" id="A0A0K6IXQ7"/>
<evidence type="ECO:0000256" key="7">
    <source>
        <dbReference type="PIRSR" id="PIRSR606225-1"/>
    </source>
</evidence>
<comment type="catalytic activity">
    <reaction evidence="9">
        <text>a uridine in RNA = a pseudouridine in RNA</text>
        <dbReference type="Rhea" id="RHEA:48348"/>
        <dbReference type="Rhea" id="RHEA-COMP:12068"/>
        <dbReference type="Rhea" id="RHEA-COMP:12069"/>
        <dbReference type="ChEBI" id="CHEBI:65314"/>
        <dbReference type="ChEBI" id="CHEBI:65315"/>
    </reaction>
</comment>
<name>A0A0K6IXQ7_9PROT</name>
<accession>A0A0K6IXQ7</accession>
<dbReference type="NCBIfam" id="TIGR00005">
    <property type="entry name" value="rluA_subfam"/>
    <property type="match status" value="1"/>
</dbReference>
<keyword evidence="5 8" id="KW-0694">RNA-binding</keyword>
<evidence type="ECO:0000256" key="5">
    <source>
        <dbReference type="ARBA" id="ARBA00022884"/>
    </source>
</evidence>
<evidence type="ECO:0000256" key="8">
    <source>
        <dbReference type="PROSITE-ProRule" id="PRU00182"/>
    </source>
</evidence>
<dbReference type="PANTHER" id="PTHR21600">
    <property type="entry name" value="MITOCHONDRIAL RNA PSEUDOURIDINE SYNTHASE"/>
    <property type="match status" value="1"/>
</dbReference>
<dbReference type="InterPro" id="IPR002942">
    <property type="entry name" value="S4_RNA-bd"/>
</dbReference>
<dbReference type="CDD" id="cd02869">
    <property type="entry name" value="PseudoU_synth_RluA_like"/>
    <property type="match status" value="1"/>
</dbReference>
<evidence type="ECO:0000256" key="4">
    <source>
        <dbReference type="ARBA" id="ARBA00022552"/>
    </source>
</evidence>
<dbReference type="InterPro" id="IPR050188">
    <property type="entry name" value="RluA_PseudoU_synthase"/>
</dbReference>
<dbReference type="GO" id="GO:0000455">
    <property type="term" value="P:enzyme-directed rRNA pseudouridine synthesis"/>
    <property type="evidence" value="ECO:0007669"/>
    <property type="project" value="UniProtKB-ARBA"/>
</dbReference>
<keyword evidence="4" id="KW-0698">rRNA processing</keyword>
<dbReference type="SMART" id="SM00363">
    <property type="entry name" value="S4"/>
    <property type="match status" value="1"/>
</dbReference>
<dbReference type="PROSITE" id="PS50889">
    <property type="entry name" value="S4"/>
    <property type="match status" value="1"/>
</dbReference>
<dbReference type="GO" id="GO:0003723">
    <property type="term" value="F:RNA binding"/>
    <property type="evidence" value="ECO:0007669"/>
    <property type="project" value="UniProtKB-KW"/>
</dbReference>
<keyword evidence="6 9" id="KW-0413">Isomerase</keyword>
<comment type="similarity">
    <text evidence="3 9">Belongs to the pseudouridine synthase RluA family.</text>
</comment>
<evidence type="ECO:0000256" key="2">
    <source>
        <dbReference type="ARBA" id="ARBA00002876"/>
    </source>
</evidence>
<dbReference type="InterPro" id="IPR006145">
    <property type="entry name" value="PsdUridine_synth_RsuA/RluA"/>
</dbReference>
<dbReference type="EC" id="5.4.99.-" evidence="9"/>
<organism evidence="11 12">
    <name type="scientific">Tepidiphilus thermophilus</name>
    <dbReference type="NCBI Taxonomy" id="876478"/>
    <lineage>
        <taxon>Bacteria</taxon>
        <taxon>Pseudomonadati</taxon>
        <taxon>Pseudomonadota</taxon>
        <taxon>Hydrogenophilia</taxon>
        <taxon>Hydrogenophilales</taxon>
        <taxon>Hydrogenophilaceae</taxon>
        <taxon>Tepidiphilus</taxon>
    </lineage>
</organism>
<dbReference type="OrthoDB" id="9807829at2"/>
<dbReference type="Pfam" id="PF00849">
    <property type="entry name" value="PseudoU_synth_2"/>
    <property type="match status" value="1"/>
</dbReference>
<keyword evidence="12" id="KW-1185">Reference proteome</keyword>
<dbReference type="Pfam" id="PF01479">
    <property type="entry name" value="S4"/>
    <property type="match status" value="1"/>
</dbReference>
<evidence type="ECO:0000256" key="1">
    <source>
        <dbReference type="ARBA" id="ARBA00000381"/>
    </source>
</evidence>
<dbReference type="InterPro" id="IPR020103">
    <property type="entry name" value="PsdUridine_synth_cat_dom_sf"/>
</dbReference>